<dbReference type="Proteomes" id="UP000290517">
    <property type="component" value="Unassembled WGS sequence"/>
</dbReference>
<dbReference type="CDD" id="cd03801">
    <property type="entry name" value="GT4_PimA-like"/>
    <property type="match status" value="1"/>
</dbReference>
<dbReference type="RefSeq" id="WP_051703280.1">
    <property type="nucleotide sequence ID" value="NZ_JOFV01000023.1"/>
</dbReference>
<dbReference type="PANTHER" id="PTHR45947">
    <property type="entry name" value="SULFOQUINOVOSYL TRANSFERASE SQD2"/>
    <property type="match status" value="1"/>
</dbReference>
<evidence type="ECO:0000313" key="5">
    <source>
        <dbReference type="EMBL" id="RXR34576.1"/>
    </source>
</evidence>
<dbReference type="SUPFAM" id="SSF53756">
    <property type="entry name" value="UDP-Glycosyltransferase/glycogen phosphorylase"/>
    <property type="match status" value="1"/>
</dbReference>
<dbReference type="STRING" id="1713.GCA_000718325_03482"/>
<feature type="region of interest" description="Disordered" evidence="2">
    <location>
        <begin position="391"/>
        <end position="418"/>
    </location>
</feature>
<evidence type="ECO:0000259" key="3">
    <source>
        <dbReference type="Pfam" id="PF00535"/>
    </source>
</evidence>
<evidence type="ECO:0000313" key="7">
    <source>
        <dbReference type="Proteomes" id="UP000290517"/>
    </source>
</evidence>
<dbReference type="Gene3D" id="3.40.50.2000">
    <property type="entry name" value="Glycogen Phosphorylase B"/>
    <property type="match status" value="2"/>
</dbReference>
<protein>
    <recommendedName>
        <fullName evidence="1">D-inositol 3-phosphate glycosyltransferase</fullName>
    </recommendedName>
</protein>
<gene>
    <name evidence="4" type="ORF">EQW73_04985</name>
    <name evidence="5" type="ORF">EQW78_08480</name>
</gene>
<sequence length="712" mass="74560">MRILRVSHSAVVDAWRERERALRTTGLDVALLSARAWDEGGTTVPLSPRPGEPVEGVRTFGSHPALFVYAPGPLWRALGQEWDVLDLHEEPFALATAEVLALRRLRALLPGRGRRPAPPYVLYSAQNIAKRYPWPFRAFEAAALRGAAAVSVCNEAAARIVRDKGARGPVEVVPLGVDLSVFSPGGPGPSPLLPDGVASVPGPGRPGAGAVGGPVHVGYAGRLAPHKGVDVLLAAAQGDDRLHVTLAGDGPSAPALRDRARPLGDRVRFVGPLTGDDLVAFYRSLDVLAVPSLETPGWIEQFGRVAVEAMACGTPVVASDSGALPDVVGGAGLLVPPGDAGALREALVRVVDEPGLAGTLRAQGLTRAASCAWPEVARRYAALYEHAVAHPAPTSPAGAPTRAGGEHATGTGAPPSGGGPLPPEVVLVAYGSPDLVRDALGPLVGKLPLTVVDNSSLPEIREVAELAGARYLDPGRNGGFAAGVNHALRHRQTPGTDVLLLNPDAVVSPEDVLTLQARLHESPDLASVGPAQVDGDGETARVVWPYPSPAGTWIEAVGLGSLRRTPADRSFVIGSVLMLRADALDQVGPFDENFFLYAEETDWAYRATLLGRRHQLVPDVRALHLGGATSGDPTRRETHFHASQERYLRKHFGATGWHTARAGVLAGSAARALALRGTGRDLALLRLRLYARGPLSAEAAMLARLADPGPTT</sequence>
<dbReference type="Pfam" id="PF00535">
    <property type="entry name" value="Glycos_transf_2"/>
    <property type="match status" value="1"/>
</dbReference>
<evidence type="ECO:0000313" key="6">
    <source>
        <dbReference type="Proteomes" id="UP000289805"/>
    </source>
</evidence>
<comment type="caution">
    <text evidence="5">The sequence shown here is derived from an EMBL/GenBank/DDBJ whole genome shotgun (WGS) entry which is preliminary data.</text>
</comment>
<dbReference type="GO" id="GO:0016757">
    <property type="term" value="F:glycosyltransferase activity"/>
    <property type="evidence" value="ECO:0007669"/>
    <property type="project" value="TreeGrafter"/>
</dbReference>
<evidence type="ECO:0000256" key="1">
    <source>
        <dbReference type="ARBA" id="ARBA00021292"/>
    </source>
</evidence>
<evidence type="ECO:0000313" key="4">
    <source>
        <dbReference type="EMBL" id="RXR26843.1"/>
    </source>
</evidence>
<keyword evidence="5" id="KW-0808">Transferase</keyword>
<feature type="domain" description="Glycosyltransferase 2-like" evidence="3">
    <location>
        <begin position="447"/>
        <end position="587"/>
    </location>
</feature>
<evidence type="ECO:0000256" key="2">
    <source>
        <dbReference type="SAM" id="MobiDB-lite"/>
    </source>
</evidence>
<accession>A0A4V1N564</accession>
<dbReference type="SUPFAM" id="SSF53448">
    <property type="entry name" value="Nucleotide-diphospho-sugar transferases"/>
    <property type="match status" value="1"/>
</dbReference>
<dbReference type="Gene3D" id="3.90.550.10">
    <property type="entry name" value="Spore Coat Polysaccharide Biosynthesis Protein SpsA, Chain A"/>
    <property type="match status" value="1"/>
</dbReference>
<dbReference type="InterPro" id="IPR029044">
    <property type="entry name" value="Nucleotide-diphossugar_trans"/>
</dbReference>
<dbReference type="AlphaFoldDB" id="A0A4V1N564"/>
<proteinExistence type="predicted"/>
<dbReference type="EMBL" id="SDJR01000003">
    <property type="protein sequence ID" value="RXR26843.1"/>
    <property type="molecule type" value="Genomic_DNA"/>
</dbReference>
<dbReference type="InterPro" id="IPR001173">
    <property type="entry name" value="Glyco_trans_2-like"/>
</dbReference>
<dbReference type="PANTHER" id="PTHR45947:SF3">
    <property type="entry name" value="SULFOQUINOVOSYL TRANSFERASE SQD2"/>
    <property type="match status" value="1"/>
</dbReference>
<dbReference type="Pfam" id="PF13692">
    <property type="entry name" value="Glyco_trans_1_4"/>
    <property type="match status" value="1"/>
</dbReference>
<dbReference type="InterPro" id="IPR050194">
    <property type="entry name" value="Glycosyltransferase_grp1"/>
</dbReference>
<organism evidence="5 6">
    <name type="scientific">Oerskovia turbata</name>
    <dbReference type="NCBI Taxonomy" id="1713"/>
    <lineage>
        <taxon>Bacteria</taxon>
        <taxon>Bacillati</taxon>
        <taxon>Actinomycetota</taxon>
        <taxon>Actinomycetes</taxon>
        <taxon>Micrococcales</taxon>
        <taxon>Cellulomonadaceae</taxon>
        <taxon>Oerskovia</taxon>
    </lineage>
</organism>
<dbReference type="Proteomes" id="UP000289805">
    <property type="component" value="Unassembled WGS sequence"/>
</dbReference>
<name>A0A4V1N564_9CELL</name>
<reference evidence="6 7" key="1">
    <citation type="submission" date="2019-01" db="EMBL/GenBank/DDBJ databases">
        <title>Oerskovia turbata Genome sequencing and assembly.</title>
        <authorList>
            <person name="Dou T."/>
        </authorList>
    </citation>
    <scope>NUCLEOTIDE SEQUENCE [LARGE SCALE GENOMIC DNA]</scope>
    <source>
        <strain evidence="5 6">JCM12123</strain>
        <strain evidence="4 7">JCM3160</strain>
    </source>
</reference>
<dbReference type="OrthoDB" id="9771846at2"/>
<keyword evidence="7" id="KW-1185">Reference proteome</keyword>
<dbReference type="EMBL" id="SDJQ01000010">
    <property type="protein sequence ID" value="RXR34576.1"/>
    <property type="molecule type" value="Genomic_DNA"/>
</dbReference>